<proteinExistence type="predicted"/>
<dbReference type="Gene3D" id="1.10.287.130">
    <property type="match status" value="1"/>
</dbReference>
<name>A0ABP8HJC8_9SPHI</name>
<dbReference type="SMART" id="SM00065">
    <property type="entry name" value="GAF"/>
    <property type="match status" value="1"/>
</dbReference>
<dbReference type="Gene3D" id="3.30.565.10">
    <property type="entry name" value="Histidine kinase-like ATPase, C-terminal domain"/>
    <property type="match status" value="1"/>
</dbReference>
<dbReference type="SUPFAM" id="SSF55874">
    <property type="entry name" value="ATPase domain of HSP90 chaperone/DNA topoisomerase II/histidine kinase"/>
    <property type="match status" value="1"/>
</dbReference>
<keyword evidence="4" id="KW-0808">Transferase</keyword>
<keyword evidence="8" id="KW-0902">Two-component regulatory system</keyword>
<keyword evidence="6 10" id="KW-0418">Kinase</keyword>
<dbReference type="Pfam" id="PF01590">
    <property type="entry name" value="GAF"/>
    <property type="match status" value="1"/>
</dbReference>
<dbReference type="InterPro" id="IPR050351">
    <property type="entry name" value="BphY/WalK/GraS-like"/>
</dbReference>
<evidence type="ECO:0000313" key="10">
    <source>
        <dbReference type="EMBL" id="GAA4340162.1"/>
    </source>
</evidence>
<evidence type="ECO:0000256" key="3">
    <source>
        <dbReference type="ARBA" id="ARBA00022553"/>
    </source>
</evidence>
<evidence type="ECO:0000313" key="11">
    <source>
        <dbReference type="Proteomes" id="UP001500582"/>
    </source>
</evidence>
<evidence type="ECO:0000256" key="7">
    <source>
        <dbReference type="ARBA" id="ARBA00022840"/>
    </source>
</evidence>
<gene>
    <name evidence="10" type="ORF">GCM10023149_51350</name>
</gene>
<dbReference type="InterPro" id="IPR003661">
    <property type="entry name" value="HisK_dim/P_dom"/>
</dbReference>
<protein>
    <recommendedName>
        <fullName evidence="2">histidine kinase</fullName>
        <ecNumber evidence="2">2.7.13.3</ecNumber>
    </recommendedName>
</protein>
<dbReference type="InterPro" id="IPR005467">
    <property type="entry name" value="His_kinase_dom"/>
</dbReference>
<dbReference type="EC" id="2.7.13.3" evidence="2"/>
<dbReference type="SUPFAM" id="SSF55781">
    <property type="entry name" value="GAF domain-like"/>
    <property type="match status" value="1"/>
</dbReference>
<dbReference type="PROSITE" id="PS50109">
    <property type="entry name" value="HIS_KIN"/>
    <property type="match status" value="1"/>
</dbReference>
<dbReference type="Pfam" id="PF00512">
    <property type="entry name" value="HisKA"/>
    <property type="match status" value="1"/>
</dbReference>
<dbReference type="InterPro" id="IPR003594">
    <property type="entry name" value="HATPase_dom"/>
</dbReference>
<dbReference type="InterPro" id="IPR003018">
    <property type="entry name" value="GAF"/>
</dbReference>
<keyword evidence="11" id="KW-1185">Reference proteome</keyword>
<evidence type="ECO:0000256" key="5">
    <source>
        <dbReference type="ARBA" id="ARBA00022741"/>
    </source>
</evidence>
<dbReference type="Proteomes" id="UP001500582">
    <property type="component" value="Unassembled WGS sequence"/>
</dbReference>
<dbReference type="Gene3D" id="3.30.450.40">
    <property type="match status" value="1"/>
</dbReference>
<dbReference type="InterPro" id="IPR004358">
    <property type="entry name" value="Sig_transdc_His_kin-like_C"/>
</dbReference>
<dbReference type="InterPro" id="IPR036890">
    <property type="entry name" value="HATPase_C_sf"/>
</dbReference>
<dbReference type="InterPro" id="IPR036097">
    <property type="entry name" value="HisK_dim/P_sf"/>
</dbReference>
<dbReference type="SMART" id="SM00387">
    <property type="entry name" value="HATPase_c"/>
    <property type="match status" value="1"/>
</dbReference>
<sequence length="393" mass="43319">MRVSNNEINIQADIEKIARIDAVSNILDVVCLTTGMGFAAVARVTDTKWVACAVRDDIQFGLAPGGELKLETTICNEIRESQKVVVIDHVAKDPLFATHHTPAMYGFQSYISIPITLKTGEFFGTLCAIDPRPNELNNTKTLGMFQLFADLIAFHIHSAEQLALSESNLHEERQTAELREQFISILGHDLGNPLGAVSSSAQVLQRMPLTPDAANFVRIIKNASFRMKGLIDNILDFARGRMGDGITLQSKTCDLQPILTQVIEELHVMWPDRTIETEFELREPFNCDGRRIAQLFSNLLNNALTHGQKDTPIKINADTHKGVFTLSVTNAGQPIPEAAMARLFNPFSRGEVKPGQQGLGLGLYIASEIARAHNGSLNVVSTEEETKFTLRLG</sequence>
<dbReference type="PANTHER" id="PTHR42878">
    <property type="entry name" value="TWO-COMPONENT HISTIDINE KINASE"/>
    <property type="match status" value="1"/>
</dbReference>
<organism evidence="10 11">
    <name type="scientific">Mucilaginibacter gynuensis</name>
    <dbReference type="NCBI Taxonomy" id="1302236"/>
    <lineage>
        <taxon>Bacteria</taxon>
        <taxon>Pseudomonadati</taxon>
        <taxon>Bacteroidota</taxon>
        <taxon>Sphingobacteriia</taxon>
        <taxon>Sphingobacteriales</taxon>
        <taxon>Sphingobacteriaceae</taxon>
        <taxon>Mucilaginibacter</taxon>
    </lineage>
</organism>
<comment type="caution">
    <text evidence="10">The sequence shown here is derived from an EMBL/GenBank/DDBJ whole genome shotgun (WGS) entry which is preliminary data.</text>
</comment>
<keyword evidence="3" id="KW-0597">Phosphoprotein</keyword>
<evidence type="ECO:0000256" key="2">
    <source>
        <dbReference type="ARBA" id="ARBA00012438"/>
    </source>
</evidence>
<evidence type="ECO:0000256" key="1">
    <source>
        <dbReference type="ARBA" id="ARBA00000085"/>
    </source>
</evidence>
<evidence type="ECO:0000256" key="4">
    <source>
        <dbReference type="ARBA" id="ARBA00022679"/>
    </source>
</evidence>
<keyword evidence="5" id="KW-0547">Nucleotide-binding</keyword>
<comment type="catalytic activity">
    <reaction evidence="1">
        <text>ATP + protein L-histidine = ADP + protein N-phospho-L-histidine.</text>
        <dbReference type="EC" id="2.7.13.3"/>
    </reaction>
</comment>
<evidence type="ECO:0000256" key="6">
    <source>
        <dbReference type="ARBA" id="ARBA00022777"/>
    </source>
</evidence>
<dbReference type="CDD" id="cd00082">
    <property type="entry name" value="HisKA"/>
    <property type="match status" value="1"/>
</dbReference>
<dbReference type="SMART" id="SM00388">
    <property type="entry name" value="HisKA"/>
    <property type="match status" value="1"/>
</dbReference>
<reference evidence="11" key="1">
    <citation type="journal article" date="2019" name="Int. J. Syst. Evol. Microbiol.">
        <title>The Global Catalogue of Microorganisms (GCM) 10K type strain sequencing project: providing services to taxonomists for standard genome sequencing and annotation.</title>
        <authorList>
            <consortium name="The Broad Institute Genomics Platform"/>
            <consortium name="The Broad Institute Genome Sequencing Center for Infectious Disease"/>
            <person name="Wu L."/>
            <person name="Ma J."/>
        </authorList>
    </citation>
    <scope>NUCLEOTIDE SEQUENCE [LARGE SCALE GENOMIC DNA]</scope>
    <source>
        <strain evidence="11">JCM 17705</strain>
    </source>
</reference>
<dbReference type="PRINTS" id="PR00344">
    <property type="entry name" value="BCTRLSENSOR"/>
</dbReference>
<dbReference type="Pfam" id="PF02518">
    <property type="entry name" value="HATPase_c"/>
    <property type="match status" value="1"/>
</dbReference>
<evidence type="ECO:0000256" key="8">
    <source>
        <dbReference type="ARBA" id="ARBA00023012"/>
    </source>
</evidence>
<dbReference type="EMBL" id="BAABFT010000025">
    <property type="protein sequence ID" value="GAA4340162.1"/>
    <property type="molecule type" value="Genomic_DNA"/>
</dbReference>
<dbReference type="SUPFAM" id="SSF47384">
    <property type="entry name" value="Homodimeric domain of signal transducing histidine kinase"/>
    <property type="match status" value="1"/>
</dbReference>
<evidence type="ECO:0000259" key="9">
    <source>
        <dbReference type="PROSITE" id="PS50109"/>
    </source>
</evidence>
<dbReference type="InterPro" id="IPR029016">
    <property type="entry name" value="GAF-like_dom_sf"/>
</dbReference>
<dbReference type="GO" id="GO:0016301">
    <property type="term" value="F:kinase activity"/>
    <property type="evidence" value="ECO:0007669"/>
    <property type="project" value="UniProtKB-KW"/>
</dbReference>
<feature type="domain" description="Histidine kinase" evidence="9">
    <location>
        <begin position="185"/>
        <end position="393"/>
    </location>
</feature>
<keyword evidence="7" id="KW-0067">ATP-binding</keyword>
<dbReference type="PANTHER" id="PTHR42878:SF7">
    <property type="entry name" value="SENSOR HISTIDINE KINASE GLRK"/>
    <property type="match status" value="1"/>
</dbReference>
<accession>A0ABP8HJC8</accession>